<feature type="region of interest" description="Disordered" evidence="1">
    <location>
        <begin position="139"/>
        <end position="208"/>
    </location>
</feature>
<dbReference type="Proteomes" id="UP000620124">
    <property type="component" value="Unassembled WGS sequence"/>
</dbReference>
<comment type="caution">
    <text evidence="2">The sequence shown here is derived from an EMBL/GenBank/DDBJ whole genome shotgun (WGS) entry which is preliminary data.</text>
</comment>
<feature type="compositionally biased region" description="Basic and acidic residues" evidence="1">
    <location>
        <begin position="139"/>
        <end position="150"/>
    </location>
</feature>
<reference evidence="2" key="1">
    <citation type="submission" date="2020-05" db="EMBL/GenBank/DDBJ databases">
        <title>Mycena genomes resolve the evolution of fungal bioluminescence.</title>
        <authorList>
            <person name="Tsai I.J."/>
        </authorList>
    </citation>
    <scope>NUCLEOTIDE SEQUENCE</scope>
    <source>
        <strain evidence="2">CCC161011</strain>
    </source>
</reference>
<feature type="compositionally biased region" description="Low complexity" evidence="1">
    <location>
        <begin position="460"/>
        <end position="482"/>
    </location>
</feature>
<organism evidence="2 3">
    <name type="scientific">Mycena venus</name>
    <dbReference type="NCBI Taxonomy" id="2733690"/>
    <lineage>
        <taxon>Eukaryota</taxon>
        <taxon>Fungi</taxon>
        <taxon>Dikarya</taxon>
        <taxon>Basidiomycota</taxon>
        <taxon>Agaricomycotina</taxon>
        <taxon>Agaricomycetes</taxon>
        <taxon>Agaricomycetidae</taxon>
        <taxon>Agaricales</taxon>
        <taxon>Marasmiineae</taxon>
        <taxon>Mycenaceae</taxon>
        <taxon>Mycena</taxon>
    </lineage>
</organism>
<evidence type="ECO:0000313" key="3">
    <source>
        <dbReference type="Proteomes" id="UP000620124"/>
    </source>
</evidence>
<accession>A0A8H7CB80</accession>
<feature type="region of interest" description="Disordered" evidence="1">
    <location>
        <begin position="578"/>
        <end position="604"/>
    </location>
</feature>
<keyword evidence="3" id="KW-1185">Reference proteome</keyword>
<gene>
    <name evidence="2" type="ORF">MVEN_02437100</name>
</gene>
<dbReference type="EMBL" id="JACAZI010000032">
    <property type="protein sequence ID" value="KAF7330970.1"/>
    <property type="molecule type" value="Genomic_DNA"/>
</dbReference>
<name>A0A8H7CB80_9AGAR</name>
<feature type="compositionally biased region" description="Acidic residues" evidence="1">
    <location>
        <begin position="186"/>
        <end position="198"/>
    </location>
</feature>
<proteinExistence type="predicted"/>
<feature type="region of interest" description="Disordered" evidence="1">
    <location>
        <begin position="441"/>
        <end position="498"/>
    </location>
</feature>
<evidence type="ECO:0000256" key="1">
    <source>
        <dbReference type="SAM" id="MobiDB-lite"/>
    </source>
</evidence>
<protein>
    <submittedName>
        <fullName evidence="2">Uncharacterized protein</fullName>
    </submittedName>
</protein>
<sequence length="901" mass="102749">MPSSLQPDYVKLWTPQLRLYSDDAEVFKQNDVDYLLKCLADTLDEPRYVLHLDDWLMFTLGRAVVENIPAEAIIESRKLFLKVLFIRFQYKGGRDGEELAYKELELAQISHIHQYFRTFDDIEVPADFSWEQDLDRRETWRNDPEAGERESDWEDEDEDGDEDEDDRMDEDYAPDSDPPSDKDIDISDASDASDDEPEPTPPDLPSFVDRHLNLSALPTKASLTATSLSDIPPTHELLCRWIKNINDFFYTNADASKKLDPEAVVLDLVAMRGLKSAHRVLVSSMLCKKIALPGNLLETSHPDIEQSFRFHDWRLSYAELICDWVRESFTLEQYTHMQRLKKPDPEHEYEFSVDDVQELLNFISSRPRMQPWGLQPNGSFPLRYSKIEGWDAEKVYRRLMELPLFKNDPDAHRSFLSQTLDSRFSVVINETADHHTFIEQIQRELYRPSPKPGDMESDTESSNSEASDSSSRWDAAAAARTSHLVPEKLSKTKKRRLRKKEGGAAILAQALAEEKKNLQRRGHRAKREAMGKADVRIPKRQTTRDECPYCADRPMKERCIRILYVKRRHLIGGALTCAPAHDRLDPKPPPKPKDGEPPKPVPEIKYYHPFKDLKMRLVKFRKAVYEQCGKDIVRLVRRQQDGEEEIVGGIHFKPFSEKTLARLVNNHRLVKVRAIRRRDMMQRWLYGTMTGNGSGQPKGGRKGSVYGPYACHRGDTPDDIKALFRGAADADAMIEVGNTIAPGLKKELSDLTAESGVNYLGRTGVVNFTCTNYISCIHPDINLSLWDLRHGLGKKDGLGGLTPCGTLEKSGCGPNEYNFAYVRWGVVLRTMANTVWVFNARHEHGTVMPARSTICKRRRRHSSTGTASTTGIHVTTPASSIARGQKISRIRCGYNLRPGVI</sequence>
<dbReference type="AlphaFoldDB" id="A0A8H7CB80"/>
<evidence type="ECO:0000313" key="2">
    <source>
        <dbReference type="EMBL" id="KAF7330970.1"/>
    </source>
</evidence>
<dbReference type="OrthoDB" id="2856059at2759"/>
<feature type="compositionally biased region" description="Basic and acidic residues" evidence="1">
    <location>
        <begin position="580"/>
        <end position="597"/>
    </location>
</feature>
<feature type="compositionally biased region" description="Acidic residues" evidence="1">
    <location>
        <begin position="151"/>
        <end position="174"/>
    </location>
</feature>